<proteinExistence type="predicted"/>
<dbReference type="Proteomes" id="UP000008141">
    <property type="component" value="Unassembled WGS sequence"/>
</dbReference>
<sequence>MQLADFLGYAECPPDLRQQLWALPPFPPATRHCLLSGPERSGKTSLLFHTALVAARQGKEVLLLCRRQKLEQMPPLLPGGVAISDAAWQRVNIKYLSSGTDLLRYVSLIHALPAGPPDLLLVDDLHALADLPAGDRSRPRDMALCRILASLHEAANVASQLKGSPCQLIVTESSHVEGPRLLYILQRWLPLVLHIRPAGAAHALALLNPQPHIPCTCLAQLRFSVKHSALTLEGMQLGVCW</sequence>
<dbReference type="AlphaFoldDB" id="E1ZGW1"/>
<dbReference type="InterPro" id="IPR027417">
    <property type="entry name" value="P-loop_NTPase"/>
</dbReference>
<dbReference type="Gene3D" id="3.40.50.300">
    <property type="entry name" value="P-loop containing nucleotide triphosphate hydrolases"/>
    <property type="match status" value="1"/>
</dbReference>
<dbReference type="GO" id="GO:0003697">
    <property type="term" value="F:single-stranded DNA binding"/>
    <property type="evidence" value="ECO:0007669"/>
    <property type="project" value="TreeGrafter"/>
</dbReference>
<evidence type="ECO:0000313" key="2">
    <source>
        <dbReference type="Proteomes" id="UP000008141"/>
    </source>
</evidence>
<dbReference type="OMA" id="LEAKPPY"/>
<gene>
    <name evidence="1" type="ORF">CHLNCDRAFT_134828</name>
</gene>
<dbReference type="GO" id="GO:0097196">
    <property type="term" value="C:Shu complex"/>
    <property type="evidence" value="ECO:0007669"/>
    <property type="project" value="TreeGrafter"/>
</dbReference>
<dbReference type="PANTHER" id="PTHR28653:SF1">
    <property type="entry name" value="ATPASE SWSAP1"/>
    <property type="match status" value="1"/>
</dbReference>
<protein>
    <submittedName>
        <fullName evidence="1">Uncharacterized protein</fullName>
    </submittedName>
</protein>
<organism evidence="2">
    <name type="scientific">Chlorella variabilis</name>
    <name type="common">Green alga</name>
    <dbReference type="NCBI Taxonomy" id="554065"/>
    <lineage>
        <taxon>Eukaryota</taxon>
        <taxon>Viridiplantae</taxon>
        <taxon>Chlorophyta</taxon>
        <taxon>core chlorophytes</taxon>
        <taxon>Trebouxiophyceae</taxon>
        <taxon>Chlorellales</taxon>
        <taxon>Chlorellaceae</taxon>
        <taxon>Chlorella clade</taxon>
        <taxon>Chlorella</taxon>
    </lineage>
</organism>
<dbReference type="EMBL" id="GL433846">
    <property type="protein sequence ID" value="EFN54821.1"/>
    <property type="molecule type" value="Genomic_DNA"/>
</dbReference>
<evidence type="ECO:0000313" key="1">
    <source>
        <dbReference type="EMBL" id="EFN54821.1"/>
    </source>
</evidence>
<dbReference type="GO" id="GO:0000724">
    <property type="term" value="P:double-strand break repair via homologous recombination"/>
    <property type="evidence" value="ECO:0007669"/>
    <property type="project" value="TreeGrafter"/>
</dbReference>
<keyword evidence="2" id="KW-1185">Reference proteome</keyword>
<dbReference type="GeneID" id="17354505"/>
<dbReference type="KEGG" id="cvr:CHLNCDRAFT_134828"/>
<dbReference type="OrthoDB" id="511196at2759"/>
<dbReference type="InParanoid" id="E1ZGW1"/>
<dbReference type="FunCoup" id="E1ZGW1">
    <property type="interactions" value="31"/>
</dbReference>
<reference evidence="1 2" key="1">
    <citation type="journal article" date="2010" name="Plant Cell">
        <title>The Chlorella variabilis NC64A genome reveals adaptation to photosymbiosis, coevolution with viruses, and cryptic sex.</title>
        <authorList>
            <person name="Blanc G."/>
            <person name="Duncan G."/>
            <person name="Agarkova I."/>
            <person name="Borodovsky M."/>
            <person name="Gurnon J."/>
            <person name="Kuo A."/>
            <person name="Lindquist E."/>
            <person name="Lucas S."/>
            <person name="Pangilinan J."/>
            <person name="Polle J."/>
            <person name="Salamov A."/>
            <person name="Terry A."/>
            <person name="Yamada T."/>
            <person name="Dunigan D.D."/>
            <person name="Grigoriev I.V."/>
            <person name="Claverie J.M."/>
            <person name="Van Etten J.L."/>
        </authorList>
    </citation>
    <scope>NUCLEOTIDE SEQUENCE [LARGE SCALE GENOMIC DNA]</scope>
    <source>
        <strain evidence="1 2">NC64A</strain>
    </source>
</reference>
<dbReference type="eggNOG" id="ENOG502QWI4">
    <property type="taxonomic scope" value="Eukaryota"/>
</dbReference>
<dbReference type="PANTHER" id="PTHR28653">
    <property type="match status" value="1"/>
</dbReference>
<dbReference type="RefSeq" id="XP_005846923.1">
    <property type="nucleotide sequence ID" value="XM_005846861.1"/>
</dbReference>
<name>E1ZGW1_CHLVA</name>
<accession>E1ZGW1</accession>
<dbReference type="SUPFAM" id="SSF52540">
    <property type="entry name" value="P-loop containing nucleoside triphosphate hydrolases"/>
    <property type="match status" value="1"/>
</dbReference>